<dbReference type="AlphaFoldDB" id="A0AAV6TD53"/>
<gene>
    <name evidence="2" type="ORF">JTE90_008712</name>
</gene>
<protein>
    <submittedName>
        <fullName evidence="2">Uncharacterized protein</fullName>
    </submittedName>
</protein>
<keyword evidence="3" id="KW-1185">Reference proteome</keyword>
<organism evidence="2 3">
    <name type="scientific">Oedothorax gibbosus</name>
    <dbReference type="NCBI Taxonomy" id="931172"/>
    <lineage>
        <taxon>Eukaryota</taxon>
        <taxon>Metazoa</taxon>
        <taxon>Ecdysozoa</taxon>
        <taxon>Arthropoda</taxon>
        <taxon>Chelicerata</taxon>
        <taxon>Arachnida</taxon>
        <taxon>Araneae</taxon>
        <taxon>Araneomorphae</taxon>
        <taxon>Entelegynae</taxon>
        <taxon>Araneoidea</taxon>
        <taxon>Linyphiidae</taxon>
        <taxon>Erigoninae</taxon>
        <taxon>Oedothorax</taxon>
    </lineage>
</organism>
<proteinExistence type="predicted"/>
<reference evidence="2 3" key="1">
    <citation type="journal article" date="2022" name="Nat. Ecol. Evol.">
        <title>A masculinizing supergene underlies an exaggerated male reproductive morph in a spider.</title>
        <authorList>
            <person name="Hendrickx F."/>
            <person name="De Corte Z."/>
            <person name="Sonet G."/>
            <person name="Van Belleghem S.M."/>
            <person name="Kostlbacher S."/>
            <person name="Vangestel C."/>
        </authorList>
    </citation>
    <scope>NUCLEOTIDE SEQUENCE [LARGE SCALE GENOMIC DNA]</scope>
    <source>
        <strain evidence="2">W744_W776</strain>
    </source>
</reference>
<dbReference type="Proteomes" id="UP000827092">
    <property type="component" value="Unassembled WGS sequence"/>
</dbReference>
<sequence>MKVQAGGVGRIRDPPSLAGGAHRRPAAFPCGSGEFERTRWDRKNVNYAGPGRGQKELWWRSRWLYRPPTAGFPRGGLRRSGVEKRVAWRAVEGGRA</sequence>
<name>A0AAV6TD53_9ARAC</name>
<accession>A0AAV6TD53</accession>
<evidence type="ECO:0000313" key="2">
    <source>
        <dbReference type="EMBL" id="KAG8155863.1"/>
    </source>
</evidence>
<dbReference type="EMBL" id="JAFNEN010006533">
    <property type="protein sequence ID" value="KAG8155863.1"/>
    <property type="molecule type" value="Genomic_DNA"/>
</dbReference>
<feature type="region of interest" description="Disordered" evidence="1">
    <location>
        <begin position="1"/>
        <end position="33"/>
    </location>
</feature>
<comment type="caution">
    <text evidence="2">The sequence shown here is derived from an EMBL/GenBank/DDBJ whole genome shotgun (WGS) entry which is preliminary data.</text>
</comment>
<evidence type="ECO:0000313" key="3">
    <source>
        <dbReference type="Proteomes" id="UP000827092"/>
    </source>
</evidence>
<evidence type="ECO:0000256" key="1">
    <source>
        <dbReference type="SAM" id="MobiDB-lite"/>
    </source>
</evidence>